<feature type="non-terminal residue" evidence="1">
    <location>
        <position position="1"/>
    </location>
</feature>
<accession>F3GSI2</accession>
<protein>
    <submittedName>
        <fullName evidence="1">Uncharacterized protein</fullName>
    </submittedName>
</protein>
<dbReference type="EMBL" id="AEAI01005067">
    <property type="protein sequence ID" value="EGH50035.1"/>
    <property type="molecule type" value="Genomic_DNA"/>
</dbReference>
<gene>
    <name evidence="1" type="ORF">PSYPI_49517</name>
</gene>
<comment type="caution">
    <text evidence="1">The sequence shown here is derived from an EMBL/GenBank/DDBJ whole genome shotgun (WGS) entry which is preliminary data.</text>
</comment>
<keyword evidence="2" id="KW-1185">Reference proteome</keyword>
<proteinExistence type="predicted"/>
<dbReference type="HOGENOM" id="CLU_3386576_0_0_6"/>
<organism evidence="1 2">
    <name type="scientific">Pseudomonas syringae pv. pisi str. 1704B</name>
    <dbReference type="NCBI Taxonomy" id="629263"/>
    <lineage>
        <taxon>Bacteria</taxon>
        <taxon>Pseudomonadati</taxon>
        <taxon>Pseudomonadota</taxon>
        <taxon>Gammaproteobacteria</taxon>
        <taxon>Pseudomonadales</taxon>
        <taxon>Pseudomonadaceae</taxon>
        <taxon>Pseudomonas</taxon>
        <taxon>Pseudomonas syringae</taxon>
    </lineage>
</organism>
<reference evidence="1 2" key="1">
    <citation type="journal article" date="2011" name="PLoS Pathog.">
        <title>Dynamic evolution of pathogenicity revealed by sequencing and comparative genomics of 19 Pseudomonas syringae isolates.</title>
        <authorList>
            <person name="Baltrus D.A."/>
            <person name="Nishimura M.T."/>
            <person name="Romanchuk A."/>
            <person name="Chang J.H."/>
            <person name="Mukhtar M.S."/>
            <person name="Cherkis K."/>
            <person name="Roach J."/>
            <person name="Grant S.R."/>
            <person name="Jones C.D."/>
            <person name="Dangl J.L."/>
        </authorList>
    </citation>
    <scope>NUCLEOTIDE SEQUENCE [LARGE SCALE GENOMIC DNA]</scope>
    <source>
        <strain evidence="1 2">1704B</strain>
    </source>
</reference>
<name>F3GSI2_PSESJ</name>
<dbReference type="Proteomes" id="UP000004986">
    <property type="component" value="Unassembled WGS sequence"/>
</dbReference>
<sequence length="33" mass="3402">NALGDALRQGAEALKTGRFSARSGVPIRSMGTI</sequence>
<evidence type="ECO:0000313" key="2">
    <source>
        <dbReference type="Proteomes" id="UP000004986"/>
    </source>
</evidence>
<evidence type="ECO:0000313" key="1">
    <source>
        <dbReference type="EMBL" id="EGH50035.1"/>
    </source>
</evidence>
<dbReference type="AlphaFoldDB" id="F3GSI2"/>
<feature type="non-terminal residue" evidence="1">
    <location>
        <position position="33"/>
    </location>
</feature>